<evidence type="ECO:0000313" key="3">
    <source>
        <dbReference type="EMBL" id="GMT24381.1"/>
    </source>
</evidence>
<dbReference type="GO" id="GO:0003844">
    <property type="term" value="F:1,4-alpha-glucan branching enzyme activity"/>
    <property type="evidence" value="ECO:0007669"/>
    <property type="project" value="TreeGrafter"/>
</dbReference>
<feature type="domain" description="Alpha-amylase/branching enzyme C-terminal all beta" evidence="2">
    <location>
        <begin position="17"/>
        <end position="102"/>
    </location>
</feature>
<dbReference type="GO" id="GO:0005978">
    <property type="term" value="P:glycogen biosynthetic process"/>
    <property type="evidence" value="ECO:0007669"/>
    <property type="project" value="TreeGrafter"/>
</dbReference>
<proteinExistence type="predicted"/>
<reference evidence="3" key="1">
    <citation type="submission" date="2023-10" db="EMBL/GenBank/DDBJ databases">
        <title>Genome assembly of Pristionchus species.</title>
        <authorList>
            <person name="Yoshida K."/>
            <person name="Sommer R.J."/>
        </authorList>
    </citation>
    <scope>NUCLEOTIDE SEQUENCE</scope>
    <source>
        <strain evidence="3">RS5133</strain>
    </source>
</reference>
<dbReference type="Proteomes" id="UP001432322">
    <property type="component" value="Unassembled WGS sequence"/>
</dbReference>
<organism evidence="3 4">
    <name type="scientific">Pristionchus fissidentatus</name>
    <dbReference type="NCBI Taxonomy" id="1538716"/>
    <lineage>
        <taxon>Eukaryota</taxon>
        <taxon>Metazoa</taxon>
        <taxon>Ecdysozoa</taxon>
        <taxon>Nematoda</taxon>
        <taxon>Chromadorea</taxon>
        <taxon>Rhabditida</taxon>
        <taxon>Rhabditina</taxon>
        <taxon>Diplogasteromorpha</taxon>
        <taxon>Diplogasteroidea</taxon>
        <taxon>Neodiplogasteridae</taxon>
        <taxon>Pristionchus</taxon>
    </lineage>
</organism>
<dbReference type="GO" id="GO:0005737">
    <property type="term" value="C:cytoplasm"/>
    <property type="evidence" value="ECO:0007669"/>
    <property type="project" value="TreeGrafter"/>
</dbReference>
<dbReference type="PANTHER" id="PTHR43651">
    <property type="entry name" value="1,4-ALPHA-GLUCAN-BRANCHING ENZYME"/>
    <property type="match status" value="1"/>
</dbReference>
<accession>A0AAV5W0V0</accession>
<dbReference type="AlphaFoldDB" id="A0AAV5W0V0"/>
<feature type="region of interest" description="Disordered" evidence="1">
    <location>
        <begin position="140"/>
        <end position="176"/>
    </location>
</feature>
<keyword evidence="4" id="KW-1185">Reference proteome</keyword>
<dbReference type="PANTHER" id="PTHR43651:SF3">
    <property type="entry name" value="1,4-ALPHA-GLUCAN-BRANCHING ENZYME"/>
    <property type="match status" value="1"/>
</dbReference>
<evidence type="ECO:0000256" key="1">
    <source>
        <dbReference type="SAM" id="MobiDB-lite"/>
    </source>
</evidence>
<comment type="caution">
    <text evidence="3">The sequence shown here is derived from an EMBL/GenBank/DDBJ whole genome shotgun (WGS) entry which is preliminary data.</text>
</comment>
<feature type="compositionally biased region" description="Basic and acidic residues" evidence="1">
    <location>
        <begin position="147"/>
        <end position="163"/>
    </location>
</feature>
<dbReference type="Gene3D" id="2.60.40.1180">
    <property type="entry name" value="Golgi alpha-mannosidase II"/>
    <property type="match status" value="1"/>
</dbReference>
<dbReference type="InterPro" id="IPR013780">
    <property type="entry name" value="Glyco_hydro_b"/>
</dbReference>
<dbReference type="EMBL" id="BTSY01000004">
    <property type="protein sequence ID" value="GMT24381.1"/>
    <property type="molecule type" value="Genomic_DNA"/>
</dbReference>
<protein>
    <recommendedName>
        <fullName evidence="2">Alpha-amylase/branching enzyme C-terminal all beta domain-containing protein</fullName>
    </recommendedName>
</protein>
<dbReference type="Pfam" id="PF02806">
    <property type="entry name" value="Alpha-amylase_C"/>
    <property type="match status" value="1"/>
</dbReference>
<sequence length="176" mass="20664">MNLLEEKQGFLHEGPAYVSWKHEGDEVIAFERGPLVFVFNFHHEKSFADYKVGVNYENGFAVVLCYDDAKFGGHSRVDPSSRYSTFRSDWADRIHHICVYVPLSEMFRCRQLGGVTWLTNCALDKYGRYIQDEPLDADYYSYEERDDEGREEHERFNNIDKENPSPQPETEDANFR</sequence>
<dbReference type="GO" id="GO:0043169">
    <property type="term" value="F:cation binding"/>
    <property type="evidence" value="ECO:0007669"/>
    <property type="project" value="InterPro"/>
</dbReference>
<gene>
    <name evidence="3" type="ORF">PFISCL1PPCAC_15678</name>
</gene>
<evidence type="ECO:0000259" key="2">
    <source>
        <dbReference type="Pfam" id="PF02806"/>
    </source>
</evidence>
<dbReference type="SUPFAM" id="SSF51011">
    <property type="entry name" value="Glycosyl hydrolase domain"/>
    <property type="match status" value="1"/>
</dbReference>
<dbReference type="InterPro" id="IPR006048">
    <property type="entry name" value="A-amylase/branching_C"/>
</dbReference>
<evidence type="ECO:0000313" key="4">
    <source>
        <dbReference type="Proteomes" id="UP001432322"/>
    </source>
</evidence>
<name>A0AAV5W0V0_9BILA</name>